<accession>A0A6A4GMJ7</accession>
<dbReference type="Proteomes" id="UP000799118">
    <property type="component" value="Unassembled WGS sequence"/>
</dbReference>
<name>A0A6A4GMJ7_9AGAR</name>
<feature type="non-terminal residue" evidence="1">
    <location>
        <position position="1"/>
    </location>
</feature>
<evidence type="ECO:0000313" key="1">
    <source>
        <dbReference type="EMBL" id="KAE9386507.1"/>
    </source>
</evidence>
<keyword evidence="2" id="KW-1185">Reference proteome</keyword>
<protein>
    <submittedName>
        <fullName evidence="1">Uncharacterized protein</fullName>
    </submittedName>
</protein>
<proteinExistence type="predicted"/>
<evidence type="ECO:0000313" key="2">
    <source>
        <dbReference type="Proteomes" id="UP000799118"/>
    </source>
</evidence>
<sequence length="314" mass="36003">FLALSGMSHLGRFDSYSPVSEEIVNDFASGTGPGPNEEDDMCFRLYFGEGWRQTAWNLAVINNMIERIIIDAEEAKLGPPLPSDVIKAILWDFILQGRNSWSMKKPRIHESGDRLETMAEAGLRKVQYEQSRSSAVRSTTRKKSKLEHRTAGVKELLEDRSQTALARKKWEMILQLLQALAIEGQSSEDTDSENNLHPTQPAALLIKVPHFRRRIIGELMEDLDRAVEQLRISQRRQSGIHAVPRPSRIRIRCGQVSYRTVQYRLPRPLYHRTYLRNLTKSMLNKVKPKDVVVHHFAELADQVDSDSMMDEDVD</sequence>
<dbReference type="OrthoDB" id="3027884at2759"/>
<dbReference type="AlphaFoldDB" id="A0A6A4GMJ7"/>
<reference evidence="1" key="1">
    <citation type="journal article" date="2019" name="Environ. Microbiol.">
        <title>Fungal ecological strategies reflected in gene transcription - a case study of two litter decomposers.</title>
        <authorList>
            <person name="Barbi F."/>
            <person name="Kohler A."/>
            <person name="Barry K."/>
            <person name="Baskaran P."/>
            <person name="Daum C."/>
            <person name="Fauchery L."/>
            <person name="Ihrmark K."/>
            <person name="Kuo A."/>
            <person name="LaButti K."/>
            <person name="Lipzen A."/>
            <person name="Morin E."/>
            <person name="Grigoriev I.V."/>
            <person name="Henrissat B."/>
            <person name="Lindahl B."/>
            <person name="Martin F."/>
        </authorList>
    </citation>
    <scope>NUCLEOTIDE SEQUENCE</scope>
    <source>
        <strain evidence="1">JB14</strain>
    </source>
</reference>
<dbReference type="EMBL" id="ML769873">
    <property type="protein sequence ID" value="KAE9386507.1"/>
    <property type="molecule type" value="Genomic_DNA"/>
</dbReference>
<gene>
    <name evidence="1" type="ORF">BT96DRAFT_839180</name>
</gene>
<organism evidence="1 2">
    <name type="scientific">Gymnopus androsaceus JB14</name>
    <dbReference type="NCBI Taxonomy" id="1447944"/>
    <lineage>
        <taxon>Eukaryota</taxon>
        <taxon>Fungi</taxon>
        <taxon>Dikarya</taxon>
        <taxon>Basidiomycota</taxon>
        <taxon>Agaricomycotina</taxon>
        <taxon>Agaricomycetes</taxon>
        <taxon>Agaricomycetidae</taxon>
        <taxon>Agaricales</taxon>
        <taxon>Marasmiineae</taxon>
        <taxon>Omphalotaceae</taxon>
        <taxon>Gymnopus</taxon>
    </lineage>
</organism>